<proteinExistence type="inferred from homology"/>
<evidence type="ECO:0000256" key="4">
    <source>
        <dbReference type="SAM" id="Phobius"/>
    </source>
</evidence>
<dbReference type="PANTHER" id="PTHR43531:SF11">
    <property type="entry name" value="METHYL-ACCEPTING CHEMOTAXIS PROTEIN 3"/>
    <property type="match status" value="1"/>
</dbReference>
<keyword evidence="4" id="KW-0812">Transmembrane</keyword>
<dbReference type="GO" id="GO:0006935">
    <property type="term" value="P:chemotaxis"/>
    <property type="evidence" value="ECO:0007669"/>
    <property type="project" value="UniProtKB-KW"/>
</dbReference>
<dbReference type="EMBL" id="PIUM01000064">
    <property type="protein sequence ID" value="PKU21384.1"/>
    <property type="molecule type" value="Genomic_DNA"/>
</dbReference>
<dbReference type="RefSeq" id="WP_101253784.1">
    <property type="nucleotide sequence ID" value="NZ_PIUM01000064.1"/>
</dbReference>
<keyword evidence="1" id="KW-0145">Chemotaxis</keyword>
<name>A0A2N3PLW1_9PROT</name>
<dbReference type="PANTHER" id="PTHR43531">
    <property type="entry name" value="PROTEIN ICFG"/>
    <property type="match status" value="1"/>
</dbReference>
<keyword evidence="7" id="KW-1185">Reference proteome</keyword>
<dbReference type="GO" id="GO:0005886">
    <property type="term" value="C:plasma membrane"/>
    <property type="evidence" value="ECO:0007669"/>
    <property type="project" value="TreeGrafter"/>
</dbReference>
<feature type="domain" description="HAMP" evidence="5">
    <location>
        <begin position="420"/>
        <end position="470"/>
    </location>
</feature>
<dbReference type="Pfam" id="PF00672">
    <property type="entry name" value="HAMP"/>
    <property type="match status" value="1"/>
</dbReference>
<dbReference type="CDD" id="cd06225">
    <property type="entry name" value="HAMP"/>
    <property type="match status" value="1"/>
</dbReference>
<comment type="caution">
    <text evidence="6">The sequence shown here is derived from an EMBL/GenBank/DDBJ whole genome shotgun (WGS) entry which is preliminary data.</text>
</comment>
<dbReference type="InterPro" id="IPR051310">
    <property type="entry name" value="MCP_chemotaxis"/>
</dbReference>
<feature type="compositionally biased region" description="Low complexity" evidence="3">
    <location>
        <begin position="572"/>
        <end position="588"/>
    </location>
</feature>
<dbReference type="Pfam" id="PF12729">
    <property type="entry name" value="4HB_MCP_1"/>
    <property type="match status" value="1"/>
</dbReference>
<protein>
    <recommendedName>
        <fullName evidence="5">HAMP domain-containing protein</fullName>
    </recommendedName>
</protein>
<dbReference type="InterPro" id="IPR024478">
    <property type="entry name" value="HlyB_4HB_MCP"/>
</dbReference>
<dbReference type="InterPro" id="IPR003660">
    <property type="entry name" value="HAMP_dom"/>
</dbReference>
<feature type="compositionally biased region" description="Polar residues" evidence="3">
    <location>
        <begin position="559"/>
        <end position="571"/>
    </location>
</feature>
<dbReference type="SMART" id="SM00304">
    <property type="entry name" value="HAMP"/>
    <property type="match status" value="3"/>
</dbReference>
<feature type="region of interest" description="Disordered" evidence="3">
    <location>
        <begin position="558"/>
        <end position="588"/>
    </location>
</feature>
<comment type="similarity">
    <text evidence="2">Belongs to the methyl-accepting chemotaxis (MCP) protein family.</text>
</comment>
<keyword evidence="4" id="KW-1133">Transmembrane helix</keyword>
<dbReference type="GO" id="GO:0007165">
    <property type="term" value="P:signal transduction"/>
    <property type="evidence" value="ECO:0007669"/>
    <property type="project" value="InterPro"/>
</dbReference>
<evidence type="ECO:0000256" key="3">
    <source>
        <dbReference type="SAM" id="MobiDB-lite"/>
    </source>
</evidence>
<dbReference type="Gene3D" id="6.10.340.10">
    <property type="match status" value="1"/>
</dbReference>
<feature type="transmembrane region" description="Helical" evidence="4">
    <location>
        <begin position="318"/>
        <end position="342"/>
    </location>
</feature>
<evidence type="ECO:0000256" key="1">
    <source>
        <dbReference type="ARBA" id="ARBA00022500"/>
    </source>
</evidence>
<dbReference type="AlphaFoldDB" id="A0A2N3PLW1"/>
<dbReference type="Gene3D" id="1.10.287.950">
    <property type="entry name" value="Methyl-accepting chemotaxis protein"/>
    <property type="match status" value="1"/>
</dbReference>
<accession>A0A2N3PLW1</accession>
<evidence type="ECO:0000256" key="2">
    <source>
        <dbReference type="ARBA" id="ARBA00029447"/>
    </source>
</evidence>
<gene>
    <name evidence="6" type="ORF">CWS72_27065</name>
</gene>
<dbReference type="SUPFAM" id="SSF158472">
    <property type="entry name" value="HAMP domain-like"/>
    <property type="match status" value="1"/>
</dbReference>
<dbReference type="PROSITE" id="PS50885">
    <property type="entry name" value="HAMP"/>
    <property type="match status" value="3"/>
</dbReference>
<feature type="non-terminal residue" evidence="6">
    <location>
        <position position="588"/>
    </location>
</feature>
<feature type="domain" description="HAMP" evidence="5">
    <location>
        <begin position="498"/>
        <end position="548"/>
    </location>
</feature>
<evidence type="ECO:0000313" key="6">
    <source>
        <dbReference type="EMBL" id="PKU21384.1"/>
    </source>
</evidence>
<evidence type="ECO:0000259" key="5">
    <source>
        <dbReference type="PROSITE" id="PS50885"/>
    </source>
</evidence>
<reference evidence="7" key="1">
    <citation type="submission" date="2017-12" db="EMBL/GenBank/DDBJ databases">
        <title>Draft genome sequence of Telmatospirillum siberiense 26-4b1T, an acidotolerant peatland alphaproteobacterium potentially involved in sulfur cycling.</title>
        <authorList>
            <person name="Hausmann B."/>
            <person name="Pjevac P."/>
            <person name="Schreck K."/>
            <person name="Herbold C.W."/>
            <person name="Daims H."/>
            <person name="Wagner M."/>
            <person name="Pester M."/>
            <person name="Loy A."/>
        </authorList>
    </citation>
    <scope>NUCLEOTIDE SEQUENCE [LARGE SCALE GENOMIC DNA]</scope>
    <source>
        <strain evidence="7">26-4b1</strain>
    </source>
</reference>
<evidence type="ECO:0000313" key="7">
    <source>
        <dbReference type="Proteomes" id="UP000233293"/>
    </source>
</evidence>
<feature type="domain" description="HAMP" evidence="5">
    <location>
        <begin position="340"/>
        <end position="392"/>
    </location>
</feature>
<dbReference type="GO" id="GO:0004888">
    <property type="term" value="F:transmembrane signaling receptor activity"/>
    <property type="evidence" value="ECO:0007669"/>
    <property type="project" value="TreeGrafter"/>
</dbReference>
<keyword evidence="4" id="KW-0472">Membrane</keyword>
<sequence length="588" mass="63611">MRVTIKTKLAASFGVVILLSVITAAVAVSGLSELNDTVDRLISLAAERVKSAGLVNSALLEIVRAEKNMMLSKTDDEIERYSNQITSNRDQLKTIREHYYSIASDEGKQKLDVLAQNLDKYYALQDKTRQFSKSNSEVRAALLAQTDARQALNATVETLRPLSERLDMTATTQPTDKAKQAILTERLINRLYQIQRDEKNIITTSDPQMEARYVQAMAENADEARRLRDTLRQASGTEDRLVIDRSIAEMDKWLKIHDEVVALARQHSSTQAFALSTGETRQIVAQIQGQVKDLIQVAERYMASEKANAESRYQTIRLTLFSVLFASLVISVAAAALIAISLGRGMGRAVSLANAVAIGDLDQQVQVTSNDEIKDLVDAMNRMTANLRATAELASTVAKGDLSVQTKRLSDKDVLGIAIENMVANLRATAHVAETIAKGDLAVETKRLSDKDVLGIALENMVANLQGTARVAETIAKGDLAVETKRLSDKDVLGIALENMIANLRGTARVAETIAKGDLTIQAKPLSDKDTLGIALETMLAKLQTVVADAAMAADNVASGSQQLSAGSEQLSQGASEQAASTEEASAS</sequence>
<dbReference type="OrthoDB" id="9814362at2"/>
<dbReference type="Proteomes" id="UP000233293">
    <property type="component" value="Unassembled WGS sequence"/>
</dbReference>
<organism evidence="6 7">
    <name type="scientific">Telmatospirillum siberiense</name>
    <dbReference type="NCBI Taxonomy" id="382514"/>
    <lineage>
        <taxon>Bacteria</taxon>
        <taxon>Pseudomonadati</taxon>
        <taxon>Pseudomonadota</taxon>
        <taxon>Alphaproteobacteria</taxon>
        <taxon>Rhodospirillales</taxon>
        <taxon>Rhodospirillaceae</taxon>
        <taxon>Telmatospirillum</taxon>
    </lineage>
</organism>